<dbReference type="EMBL" id="BAAANT010000005">
    <property type="protein sequence ID" value="GAA2134798.1"/>
    <property type="molecule type" value="Genomic_DNA"/>
</dbReference>
<keyword evidence="2" id="KW-1185">Reference proteome</keyword>
<comment type="caution">
    <text evidence="1">The sequence shown here is derived from an EMBL/GenBank/DDBJ whole genome shotgun (WGS) entry which is preliminary data.</text>
</comment>
<dbReference type="Proteomes" id="UP001422759">
    <property type="component" value="Unassembled WGS sequence"/>
</dbReference>
<sequence>MPAGHGLRKRLRAVHAAAGMTAPALSPVPLPPNHQWQLGRCVCCDRQTLVAPGPQIPADSGLVTLPYCLTGFERAGRYVQRVRLRAQLFENRTELAG</sequence>
<accession>A0ABP5KMZ3</accession>
<name>A0ABP5KMZ3_9ACTN</name>
<gene>
    <name evidence="1" type="ORF">GCM10009760_12480</name>
</gene>
<protein>
    <submittedName>
        <fullName evidence="1">Uncharacterized protein</fullName>
    </submittedName>
</protein>
<reference evidence="2" key="1">
    <citation type="journal article" date="2019" name="Int. J. Syst. Evol. Microbiol.">
        <title>The Global Catalogue of Microorganisms (GCM) 10K type strain sequencing project: providing services to taxonomists for standard genome sequencing and annotation.</title>
        <authorList>
            <consortium name="The Broad Institute Genomics Platform"/>
            <consortium name="The Broad Institute Genome Sequencing Center for Infectious Disease"/>
            <person name="Wu L."/>
            <person name="Ma J."/>
        </authorList>
    </citation>
    <scope>NUCLEOTIDE SEQUENCE [LARGE SCALE GENOMIC DNA]</scope>
    <source>
        <strain evidence="2">JCM 14560</strain>
    </source>
</reference>
<proteinExistence type="predicted"/>
<evidence type="ECO:0000313" key="1">
    <source>
        <dbReference type="EMBL" id="GAA2134798.1"/>
    </source>
</evidence>
<evidence type="ECO:0000313" key="2">
    <source>
        <dbReference type="Proteomes" id="UP001422759"/>
    </source>
</evidence>
<organism evidence="1 2">
    <name type="scientific">Kitasatospora kazusensis</name>
    <dbReference type="NCBI Taxonomy" id="407974"/>
    <lineage>
        <taxon>Bacteria</taxon>
        <taxon>Bacillati</taxon>
        <taxon>Actinomycetota</taxon>
        <taxon>Actinomycetes</taxon>
        <taxon>Kitasatosporales</taxon>
        <taxon>Streptomycetaceae</taxon>
        <taxon>Kitasatospora</taxon>
    </lineage>
</organism>